<dbReference type="InterPro" id="IPR029044">
    <property type="entry name" value="Nucleotide-diphossugar_trans"/>
</dbReference>
<reference evidence="2 3" key="1">
    <citation type="journal article" date="2019" name="Int. J. Syst. Evol. Microbiol.">
        <title>The Global Catalogue of Microorganisms (GCM) 10K type strain sequencing project: providing services to taxonomists for standard genome sequencing and annotation.</title>
        <authorList>
            <consortium name="The Broad Institute Genomics Platform"/>
            <consortium name="The Broad Institute Genome Sequencing Center for Infectious Disease"/>
            <person name="Wu L."/>
            <person name="Ma J."/>
        </authorList>
    </citation>
    <scope>NUCLEOTIDE SEQUENCE [LARGE SCALE GENOMIC DNA]</scope>
    <source>
        <strain evidence="2 3">JCM 16117</strain>
    </source>
</reference>
<keyword evidence="3" id="KW-1185">Reference proteome</keyword>
<dbReference type="EMBL" id="BAAAQY010000007">
    <property type="protein sequence ID" value="GAA2239698.1"/>
    <property type="molecule type" value="Genomic_DNA"/>
</dbReference>
<name>A0ABN3DRP5_9MICO</name>
<dbReference type="Gene3D" id="3.90.550.10">
    <property type="entry name" value="Spore Coat Polysaccharide Biosynthesis Protein SpsA, Chain A"/>
    <property type="match status" value="1"/>
</dbReference>
<dbReference type="PANTHER" id="PTHR22916">
    <property type="entry name" value="GLYCOSYLTRANSFERASE"/>
    <property type="match status" value="1"/>
</dbReference>
<dbReference type="SUPFAM" id="SSF53448">
    <property type="entry name" value="Nucleotide-diphospho-sugar transferases"/>
    <property type="match status" value="1"/>
</dbReference>
<dbReference type="Pfam" id="PF00535">
    <property type="entry name" value="Glycos_transf_2"/>
    <property type="match status" value="1"/>
</dbReference>
<organism evidence="2 3">
    <name type="scientific">Herbiconiux moechotypicola</name>
    <dbReference type="NCBI Taxonomy" id="637393"/>
    <lineage>
        <taxon>Bacteria</taxon>
        <taxon>Bacillati</taxon>
        <taxon>Actinomycetota</taxon>
        <taxon>Actinomycetes</taxon>
        <taxon>Micrococcales</taxon>
        <taxon>Microbacteriaceae</taxon>
        <taxon>Herbiconiux</taxon>
    </lineage>
</organism>
<sequence>MPSITVIAPLHNAAEYVADFLIRIENTVRPGDQLILIDDGSSDETGALITEWAAGRADVLALVNSENIGVAATRNRAIASADREFIWFVDHDDVWERSILDVLGAAAQGADAVICRAEYRVADGVPGRIVDGIDEHRRVSGDQAVELMLLGKVHGYLWTKLLRRTTLGDDPFPHQSSQSDFVGVTRTLARASTVVTIPEVLYFYMHRDGSITRKRAPNLDNYAASRAAMADVVSSSEYLQSRPELFGFFNAWFYCHAVVFVPVRSHADPALVRRGLALARSNLRGTSIRMVGRFSKRSAIEMAAIRYGGPAYPPALRVALALHDRLRAIRSHRREGAAS</sequence>
<gene>
    <name evidence="2" type="ORF">GCM10009851_26350</name>
</gene>
<accession>A0ABN3DRP5</accession>
<evidence type="ECO:0000313" key="2">
    <source>
        <dbReference type="EMBL" id="GAA2239698.1"/>
    </source>
</evidence>
<evidence type="ECO:0000259" key="1">
    <source>
        <dbReference type="Pfam" id="PF00535"/>
    </source>
</evidence>
<comment type="caution">
    <text evidence="2">The sequence shown here is derived from an EMBL/GenBank/DDBJ whole genome shotgun (WGS) entry which is preliminary data.</text>
</comment>
<feature type="domain" description="Glycosyltransferase 2-like" evidence="1">
    <location>
        <begin position="5"/>
        <end position="130"/>
    </location>
</feature>
<evidence type="ECO:0000313" key="3">
    <source>
        <dbReference type="Proteomes" id="UP001500929"/>
    </source>
</evidence>
<dbReference type="CDD" id="cd00761">
    <property type="entry name" value="Glyco_tranf_GTA_type"/>
    <property type="match status" value="1"/>
</dbReference>
<dbReference type="RefSeq" id="WP_259481001.1">
    <property type="nucleotide sequence ID" value="NZ_BAAAQY010000007.1"/>
</dbReference>
<protein>
    <recommendedName>
        <fullName evidence="1">Glycosyltransferase 2-like domain-containing protein</fullName>
    </recommendedName>
</protein>
<dbReference type="PANTHER" id="PTHR22916:SF3">
    <property type="entry name" value="UDP-GLCNAC:BETAGAL BETA-1,3-N-ACETYLGLUCOSAMINYLTRANSFERASE-LIKE PROTEIN 1"/>
    <property type="match status" value="1"/>
</dbReference>
<dbReference type="Proteomes" id="UP001500929">
    <property type="component" value="Unassembled WGS sequence"/>
</dbReference>
<dbReference type="InterPro" id="IPR001173">
    <property type="entry name" value="Glyco_trans_2-like"/>
</dbReference>
<proteinExistence type="predicted"/>